<dbReference type="InterPro" id="IPR013595">
    <property type="entry name" value="Pept_S33_TAP-like_C"/>
</dbReference>
<organism evidence="2 3">
    <name type="scientific">Ophiocordyceps australis</name>
    <dbReference type="NCBI Taxonomy" id="1399860"/>
    <lineage>
        <taxon>Eukaryota</taxon>
        <taxon>Fungi</taxon>
        <taxon>Dikarya</taxon>
        <taxon>Ascomycota</taxon>
        <taxon>Pezizomycotina</taxon>
        <taxon>Sordariomycetes</taxon>
        <taxon>Hypocreomycetidae</taxon>
        <taxon>Hypocreales</taxon>
        <taxon>Ophiocordycipitaceae</taxon>
        <taxon>Ophiocordyceps</taxon>
    </lineage>
</organism>
<comment type="caution">
    <text evidence="2">The sequence shown here is derived from an EMBL/GenBank/DDBJ whole genome shotgun (WGS) entry which is preliminary data.</text>
</comment>
<accession>A0A2C5XWW7</accession>
<protein>
    <recommendedName>
        <fullName evidence="1">Peptidase S33 tripeptidyl aminopeptidase-like C-terminal domain-containing protein</fullName>
    </recommendedName>
</protein>
<evidence type="ECO:0000313" key="2">
    <source>
        <dbReference type="EMBL" id="PHH59916.1"/>
    </source>
</evidence>
<dbReference type="OrthoDB" id="425534at2759"/>
<evidence type="ECO:0000313" key="3">
    <source>
        <dbReference type="Proteomes" id="UP000226192"/>
    </source>
</evidence>
<dbReference type="SUPFAM" id="SSF53474">
    <property type="entry name" value="alpha/beta-Hydrolases"/>
    <property type="match status" value="1"/>
</dbReference>
<dbReference type="Proteomes" id="UP000226192">
    <property type="component" value="Unassembled WGS sequence"/>
</dbReference>
<name>A0A2C5XWW7_9HYPO</name>
<gene>
    <name evidence="2" type="ORF">CDD81_2375</name>
</gene>
<keyword evidence="3" id="KW-1185">Reference proteome</keyword>
<feature type="domain" description="Peptidase S33 tripeptidyl aminopeptidase-like C-terminal" evidence="1">
    <location>
        <begin position="77"/>
        <end position="188"/>
    </location>
</feature>
<dbReference type="EMBL" id="NJET01000173">
    <property type="protein sequence ID" value="PHH59916.1"/>
    <property type="molecule type" value="Genomic_DNA"/>
</dbReference>
<evidence type="ECO:0000259" key="1">
    <source>
        <dbReference type="Pfam" id="PF08386"/>
    </source>
</evidence>
<dbReference type="Pfam" id="PF08386">
    <property type="entry name" value="Abhydrolase_4"/>
    <property type="match status" value="1"/>
</dbReference>
<dbReference type="Gene3D" id="3.40.50.1820">
    <property type="entry name" value="alpha/beta hydrolase"/>
    <property type="match status" value="1"/>
</dbReference>
<dbReference type="STRING" id="1399860.A0A2C5XWW7"/>
<dbReference type="AlphaFoldDB" id="A0A2C5XWW7"/>
<sequence>MLAQAMAGNASALVTAFTTASVPKLKRSVGVGRSIPAYTQINEASQAVLCGDGQDVRDMTVAQWQTYIAQQVQTSSIYGAYWSELRFGCSSWPFVPNWRFTGPFASPEADTRGVEGRPAAPLLFVSNRLDPVTPLASARRMAAGHPGSGLAILDDMAHTVFIQNNSCIDGVIHDYFEMGIVPQGETFCNASCGPWDTNCPIERLHLY</sequence>
<reference evidence="2 3" key="1">
    <citation type="submission" date="2017-06" db="EMBL/GenBank/DDBJ databases">
        <title>Ant-infecting Ophiocordyceps genomes reveal a high diversity of potential behavioral manipulation genes and a possible major role for enterotoxins.</title>
        <authorList>
            <person name="De Bekker C."/>
            <person name="Evans H.C."/>
            <person name="Brachmann A."/>
            <person name="Hughes D.P."/>
        </authorList>
    </citation>
    <scope>NUCLEOTIDE SEQUENCE [LARGE SCALE GENOMIC DNA]</scope>
    <source>
        <strain evidence="2 3">Map64</strain>
    </source>
</reference>
<dbReference type="InterPro" id="IPR029058">
    <property type="entry name" value="AB_hydrolase_fold"/>
</dbReference>
<proteinExistence type="predicted"/>